<dbReference type="AlphaFoldDB" id="A0A1B9IZP9"/>
<name>A0A1B9IZP9_9TREE</name>
<feature type="region of interest" description="Disordered" evidence="1">
    <location>
        <begin position="393"/>
        <end position="583"/>
    </location>
</feature>
<dbReference type="EMBL" id="KI669459">
    <property type="protein sequence ID" value="OCF61015.1"/>
    <property type="molecule type" value="Genomic_DNA"/>
</dbReference>
<dbReference type="OrthoDB" id="2573567at2759"/>
<feature type="region of interest" description="Disordered" evidence="1">
    <location>
        <begin position="1"/>
        <end position="152"/>
    </location>
</feature>
<gene>
    <name evidence="2" type="ORF">L486_00659</name>
</gene>
<sequence length="608" mass="66527">MPPSSPTPYRHSTSLIPSSPLSSTSDPFRRRQRLRSSSGDTIIKGLSNWRRQAKSTSQSTSTAATQHQIRSTHSNENDHVHTSSKKRKSKGSGLGMGMRGTPAKIVKRSSKASIGPTSTPVAGTKKRSEGENTTLDISTRSSTTSSHLLTAEEITSPSISAFETSPILPLTQRRGNTLSNLSGHTPEDDSLFSPSQRGGSRRDDTLLPAQADLVIPLNDLTSTSSRSTSNVDETTPKAGHRASLSVEVTRSTIQGDGQTLDDNNDDGRWEFTIPLNDLSQFKERRLPRSSSGSSKIKERRSTPRKIPGMDKTPSASDTSTSSDSLVRRRHGATVKRPEEKHSMEVSVETVRGFEREVEAPIVDPQIQSNNDRDIGYPVGIDAGDLPEDESHAIETTDAPPASPRRTTPAPSFSDGEDDFADTAAKYPSTTTKVQVHVDKTTSTGSTSTGSDSGCDDPYGFEWMEDIVREKTPQPYHLSSGANTPRPTPSPSPISFSTIVSTPPTSRNPSPEVEKRRSAGTVKGIWRGAQVMRRIEGGEIRHIDERNSQEETDEESDDETNSRQRKSKAREKSDIPESTEEAIQARQARIAHYVDLAENYELHVEYVLW</sequence>
<feature type="compositionally biased region" description="Low complexity" evidence="1">
    <location>
        <begin position="54"/>
        <end position="68"/>
    </location>
</feature>
<organism evidence="2 3">
    <name type="scientific">Kwoniella mangroviensis CBS 10435</name>
    <dbReference type="NCBI Taxonomy" id="1331196"/>
    <lineage>
        <taxon>Eukaryota</taxon>
        <taxon>Fungi</taxon>
        <taxon>Dikarya</taxon>
        <taxon>Basidiomycota</taxon>
        <taxon>Agaricomycotina</taxon>
        <taxon>Tremellomycetes</taxon>
        <taxon>Tremellales</taxon>
        <taxon>Cryptococcaceae</taxon>
        <taxon>Kwoniella</taxon>
    </lineage>
</organism>
<protein>
    <submittedName>
        <fullName evidence="2">Uncharacterized protein</fullName>
    </submittedName>
</protein>
<feature type="compositionally biased region" description="Polar residues" evidence="1">
    <location>
        <begin position="246"/>
        <end position="261"/>
    </location>
</feature>
<feature type="compositionally biased region" description="Polar residues" evidence="1">
    <location>
        <begin position="173"/>
        <end position="183"/>
    </location>
</feature>
<dbReference type="Proteomes" id="UP000092583">
    <property type="component" value="Unassembled WGS sequence"/>
</dbReference>
<reference evidence="3" key="2">
    <citation type="submission" date="2013-12" db="EMBL/GenBank/DDBJ databases">
        <title>Evolution of pathogenesis and genome organization in the Tremellales.</title>
        <authorList>
            <person name="Cuomo C."/>
            <person name="Litvintseva A."/>
            <person name="Heitman J."/>
            <person name="Chen Y."/>
            <person name="Sun S."/>
            <person name="Springer D."/>
            <person name="Dromer F."/>
            <person name="Young S."/>
            <person name="Zeng Q."/>
            <person name="Chapman S."/>
            <person name="Gujja S."/>
            <person name="Saif S."/>
            <person name="Birren B."/>
        </authorList>
    </citation>
    <scope>NUCLEOTIDE SEQUENCE [LARGE SCALE GENOMIC DNA]</scope>
    <source>
        <strain evidence="3">CBS 10435</strain>
    </source>
</reference>
<feature type="compositionally biased region" description="Acidic residues" evidence="1">
    <location>
        <begin position="549"/>
        <end position="558"/>
    </location>
</feature>
<evidence type="ECO:0000313" key="2">
    <source>
        <dbReference type="EMBL" id="OCF61015.1"/>
    </source>
</evidence>
<feature type="region of interest" description="Disordered" evidence="1">
    <location>
        <begin position="217"/>
        <end position="268"/>
    </location>
</feature>
<feature type="compositionally biased region" description="Low complexity" evidence="1">
    <location>
        <begin position="133"/>
        <end position="149"/>
    </location>
</feature>
<feature type="compositionally biased region" description="Low complexity" evidence="1">
    <location>
        <begin position="492"/>
        <end position="504"/>
    </location>
</feature>
<feature type="compositionally biased region" description="Polar residues" evidence="1">
    <location>
        <begin position="219"/>
        <end position="233"/>
    </location>
</feature>
<accession>A0A1B9IZP9</accession>
<feature type="compositionally biased region" description="Low complexity" evidence="1">
    <location>
        <begin position="12"/>
        <end position="25"/>
    </location>
</feature>
<keyword evidence="3" id="KW-1185">Reference proteome</keyword>
<evidence type="ECO:0000256" key="1">
    <source>
        <dbReference type="SAM" id="MobiDB-lite"/>
    </source>
</evidence>
<feature type="compositionally biased region" description="Low complexity" evidence="1">
    <location>
        <begin position="310"/>
        <end position="324"/>
    </location>
</feature>
<feature type="compositionally biased region" description="Polar residues" evidence="1">
    <location>
        <begin position="111"/>
        <end position="121"/>
    </location>
</feature>
<feature type="region of interest" description="Disordered" evidence="1">
    <location>
        <begin position="280"/>
        <end position="347"/>
    </location>
</feature>
<reference evidence="2 3" key="1">
    <citation type="submission" date="2013-07" db="EMBL/GenBank/DDBJ databases">
        <title>The Genome Sequence of Kwoniella mangroviensis CBS10435.</title>
        <authorList>
            <consortium name="The Broad Institute Genome Sequencing Platform"/>
            <person name="Cuomo C."/>
            <person name="Litvintseva A."/>
            <person name="Chen Y."/>
            <person name="Heitman J."/>
            <person name="Sun S."/>
            <person name="Springer D."/>
            <person name="Dromer F."/>
            <person name="Young S.K."/>
            <person name="Zeng Q."/>
            <person name="Gargeya S."/>
            <person name="Fitzgerald M."/>
            <person name="Abouelleil A."/>
            <person name="Alvarado L."/>
            <person name="Berlin A.M."/>
            <person name="Chapman S.B."/>
            <person name="Dewar J."/>
            <person name="Goldberg J."/>
            <person name="Griggs A."/>
            <person name="Gujja S."/>
            <person name="Hansen M."/>
            <person name="Howarth C."/>
            <person name="Imamovic A."/>
            <person name="Larimer J."/>
            <person name="McCowan C."/>
            <person name="Murphy C."/>
            <person name="Pearson M."/>
            <person name="Priest M."/>
            <person name="Roberts A."/>
            <person name="Saif S."/>
            <person name="Shea T."/>
            <person name="Sykes S."/>
            <person name="Wortman J."/>
            <person name="Nusbaum C."/>
            <person name="Birren B."/>
        </authorList>
    </citation>
    <scope>NUCLEOTIDE SEQUENCE [LARGE SCALE GENOMIC DNA]</scope>
    <source>
        <strain evidence="2 3">CBS 10435</strain>
    </source>
</reference>
<feature type="compositionally biased region" description="Low complexity" evidence="1">
    <location>
        <begin position="440"/>
        <end position="456"/>
    </location>
</feature>
<feature type="compositionally biased region" description="Basic and acidic residues" evidence="1">
    <location>
        <begin position="532"/>
        <end position="548"/>
    </location>
</feature>
<feature type="region of interest" description="Disordered" evidence="1">
    <location>
        <begin position="173"/>
        <end position="203"/>
    </location>
</feature>
<evidence type="ECO:0000313" key="3">
    <source>
        <dbReference type="Proteomes" id="UP000092583"/>
    </source>
</evidence>
<proteinExistence type="predicted"/>